<accession>A0ABW9ZW38</accession>
<dbReference type="InterPro" id="IPR056955">
    <property type="entry name" value="ORC-CDC6-like"/>
</dbReference>
<evidence type="ECO:0000313" key="1">
    <source>
        <dbReference type="EMBL" id="NCI51377.1"/>
    </source>
</evidence>
<dbReference type="EMBL" id="JAACJS010000015">
    <property type="protein sequence ID" value="NCI51377.1"/>
    <property type="molecule type" value="Genomic_DNA"/>
</dbReference>
<dbReference type="RefSeq" id="WP_161819661.1">
    <property type="nucleotide sequence ID" value="NZ_JAACJS010000015.1"/>
</dbReference>
<name>A0ABW9ZW38_9BACT</name>
<protein>
    <submittedName>
        <fullName evidence="1">Uncharacterized protein</fullName>
    </submittedName>
</protein>
<sequence>MQIVTDSFYNTYNARHLNPREVAERFIYSASFEKLVQNNHSIILGARGCGKTTLMKMLTLPALQSWQGDEAPHIRTSMPFYAVYISTDIYWDVKNNTYGSQLAPFGSFSERLSHFSVNTNVFKALCETFRDIINIHLEDRDENKEIQLCRAMIKAWKLPLTIPKIEYVISALNNRVDDVNQLVHEVIYNANGPDDVPNEEFFNLSFESSIEYLIPFFETVYDIANKKKWALCFDELEFAPLWLQQKLFTSLRSRSSQYILYKLSASPILPTALEQSLKSTYSASPGNDVQMIKMWSSSDNEDFSLKLIDSLVRKKDRSLKTETFFGTNDIYNKSPDSYQSGSVFFKQMTELIKKDDSFRDFLAKYHINITNPLPNNDNQKDTLFRKIKPIVYFRNYFIDENRKGKSGITKITYRSRKVNELYSGIEILKRVCDGNPRWLIGITNSILSKTTGRECDKKTQAAELLNGAERFSNVIANIPVGESQYTLLDILERTGNFFNDQVLGKRFQMDPKCSFTVNDSKFEIDNALVDLLEKGVSQGAFILLNSDSESFDFEIRNQRFKLSYLLSVKYKLPLRRYPAIKLSECLQPVPDEDDSQMSLFS</sequence>
<organism evidence="1 2">
    <name type="scientific">Sediminibacterium roseum</name>
    <dbReference type="NCBI Taxonomy" id="1978412"/>
    <lineage>
        <taxon>Bacteria</taxon>
        <taxon>Pseudomonadati</taxon>
        <taxon>Bacteroidota</taxon>
        <taxon>Chitinophagia</taxon>
        <taxon>Chitinophagales</taxon>
        <taxon>Chitinophagaceae</taxon>
        <taxon>Sediminibacterium</taxon>
    </lineage>
</organism>
<evidence type="ECO:0000313" key="2">
    <source>
        <dbReference type="Proteomes" id="UP000753802"/>
    </source>
</evidence>
<keyword evidence="2" id="KW-1185">Reference proteome</keyword>
<dbReference type="Pfam" id="PF24389">
    <property type="entry name" value="ORC-CDC6-like"/>
    <property type="match status" value="1"/>
</dbReference>
<gene>
    <name evidence="1" type="ORF">GWC95_15720</name>
</gene>
<reference evidence="1 2" key="1">
    <citation type="submission" date="2020-01" db="EMBL/GenBank/DDBJ databases">
        <title>Genome analysis.</title>
        <authorList>
            <person name="Wu S."/>
            <person name="Wang G."/>
        </authorList>
    </citation>
    <scope>NUCLEOTIDE SEQUENCE [LARGE SCALE GENOMIC DNA]</scope>
    <source>
        <strain evidence="1 2">SYL130</strain>
    </source>
</reference>
<dbReference type="SUPFAM" id="SSF52540">
    <property type="entry name" value="P-loop containing nucleoside triphosphate hydrolases"/>
    <property type="match status" value="1"/>
</dbReference>
<dbReference type="InterPro" id="IPR027417">
    <property type="entry name" value="P-loop_NTPase"/>
</dbReference>
<comment type="caution">
    <text evidence="1">The sequence shown here is derived from an EMBL/GenBank/DDBJ whole genome shotgun (WGS) entry which is preliminary data.</text>
</comment>
<dbReference type="Proteomes" id="UP000753802">
    <property type="component" value="Unassembled WGS sequence"/>
</dbReference>
<proteinExistence type="predicted"/>